<dbReference type="EMBL" id="BMUT01000017">
    <property type="protein sequence ID" value="GGY05518.1"/>
    <property type="molecule type" value="Genomic_DNA"/>
</dbReference>
<gene>
    <name evidence="2" type="ORF">GCM10010324_60350</name>
</gene>
<organism evidence="2 3">
    <name type="scientific">Streptomyces hiroshimensis</name>
    <dbReference type="NCBI Taxonomy" id="66424"/>
    <lineage>
        <taxon>Bacteria</taxon>
        <taxon>Bacillati</taxon>
        <taxon>Actinomycetota</taxon>
        <taxon>Actinomycetes</taxon>
        <taxon>Kitasatosporales</taxon>
        <taxon>Streptomycetaceae</taxon>
        <taxon>Streptomyces</taxon>
    </lineage>
</organism>
<dbReference type="InterPro" id="IPR036412">
    <property type="entry name" value="HAD-like_sf"/>
</dbReference>
<evidence type="ECO:0000313" key="3">
    <source>
        <dbReference type="Proteomes" id="UP000659223"/>
    </source>
</evidence>
<name>A0ABQ2Z752_9ACTN</name>
<accession>A0ABQ2Z752</accession>
<keyword evidence="3" id="KW-1185">Reference proteome</keyword>
<comment type="caution">
    <text evidence="2">The sequence shown here is derived from an EMBL/GenBank/DDBJ whole genome shotgun (WGS) entry which is preliminary data.</text>
</comment>
<proteinExistence type="predicted"/>
<dbReference type="InterPro" id="IPR016181">
    <property type="entry name" value="Acyl_CoA_acyltransferase"/>
</dbReference>
<dbReference type="Gene3D" id="3.40.630.30">
    <property type="match status" value="1"/>
</dbReference>
<dbReference type="InterPro" id="IPR010037">
    <property type="entry name" value="FkbH_domain"/>
</dbReference>
<dbReference type="Gene3D" id="3.40.50.1110">
    <property type="entry name" value="SGNH hydrolase"/>
    <property type="match status" value="1"/>
</dbReference>
<sequence>MRETVTAPATPKAPGADEPHGPGPGPQPGRTGAADRLRALAADGRIAAEYPAVPALLAELSQGDDAFAALQRAGRLLAREDPGAIHALHPGAAPATVAITGHGTLDALTAPLTAEFARHGIPLTTLTGDHDAWQRDLQDTASPLYRPGTDLALCLLDDRIVFGELPVPWGPEDAARAVAAKLALLERLAGHYAEHGTGTLVLNTLPLLRRHLHQLVDHRSRTELSFLWREFNAGILRLAVRHPRLHVVDLEPLIADGGPVRDSRLAAYAQVHLGEELLSRYAREIGHLARTLRGRAKKVLVVDLDNTLWDGILGDDGPDGIAAATTYRGEAFGAFQRTVRQLGSQGVLLAVCSKNDREPVLAVLRDHPDMALREADFVRINADWQPKDGNLRDIAARLNLGVDSFVFADDSPFECGLVASSLPAVSVVRLDEEPALHIDKLLADGWFDVRELTAEDRLRAGQYRSEAERQGLLDTTGSFEEYLHALGVRVELSPVRDHEIARVAQITLRTNQFNLTTRRLQQADVRRLLASPGHLVLAVRSRDRFGDNGVVGAVFARREGDVLHVDNTLLSCRVFARGIEQSVFAALLAHARDTGARTARASYRPTAKNHRVRDFYPSLGFATVTAGGAAPDDAAPDGAEVFFEHALEELPERPGHVHVDARFS</sequence>
<dbReference type="SUPFAM" id="SSF56784">
    <property type="entry name" value="HAD-like"/>
    <property type="match status" value="1"/>
</dbReference>
<dbReference type="Proteomes" id="UP000659223">
    <property type="component" value="Unassembled WGS sequence"/>
</dbReference>
<dbReference type="InterPro" id="IPR010033">
    <property type="entry name" value="HAD_SF_ppase_IIIC"/>
</dbReference>
<dbReference type="SUPFAM" id="SSF55729">
    <property type="entry name" value="Acyl-CoA N-acyltransferases (Nat)"/>
    <property type="match status" value="1"/>
</dbReference>
<dbReference type="Gene3D" id="3.40.50.1000">
    <property type="entry name" value="HAD superfamily/HAD-like"/>
    <property type="match status" value="1"/>
</dbReference>
<feature type="region of interest" description="Disordered" evidence="1">
    <location>
        <begin position="1"/>
        <end position="32"/>
    </location>
</feature>
<dbReference type="NCBIfam" id="TIGR01686">
    <property type="entry name" value="FkbH"/>
    <property type="match status" value="1"/>
</dbReference>
<dbReference type="InterPro" id="IPR036514">
    <property type="entry name" value="SGNH_hydro_sf"/>
</dbReference>
<evidence type="ECO:0000313" key="2">
    <source>
        <dbReference type="EMBL" id="GGY05518.1"/>
    </source>
</evidence>
<reference evidence="3" key="1">
    <citation type="journal article" date="2019" name="Int. J. Syst. Evol. Microbiol.">
        <title>The Global Catalogue of Microorganisms (GCM) 10K type strain sequencing project: providing services to taxonomists for standard genome sequencing and annotation.</title>
        <authorList>
            <consortium name="The Broad Institute Genomics Platform"/>
            <consortium name="The Broad Institute Genome Sequencing Center for Infectious Disease"/>
            <person name="Wu L."/>
            <person name="Ma J."/>
        </authorList>
    </citation>
    <scope>NUCLEOTIDE SEQUENCE [LARGE SCALE GENOMIC DNA]</scope>
    <source>
        <strain evidence="3">JCM 4586</strain>
    </source>
</reference>
<dbReference type="InterPro" id="IPR023214">
    <property type="entry name" value="HAD_sf"/>
</dbReference>
<dbReference type="NCBIfam" id="TIGR01681">
    <property type="entry name" value="HAD-SF-IIIC"/>
    <property type="match status" value="1"/>
</dbReference>
<protein>
    <submittedName>
        <fullName evidence="2">HAD-superfamily phosphatase, subfamily IIIC:FkbH</fullName>
    </submittedName>
</protein>
<evidence type="ECO:0000256" key="1">
    <source>
        <dbReference type="SAM" id="MobiDB-lite"/>
    </source>
</evidence>